<dbReference type="Proteomes" id="UP000765509">
    <property type="component" value="Unassembled WGS sequence"/>
</dbReference>
<gene>
    <name evidence="1" type="ORF">O181_020363</name>
</gene>
<evidence type="ECO:0008006" key="3">
    <source>
        <dbReference type="Google" id="ProtNLM"/>
    </source>
</evidence>
<keyword evidence="2" id="KW-1185">Reference proteome</keyword>
<dbReference type="PANTHER" id="PTHR11439:SF463">
    <property type="entry name" value="REVERSE TRANSCRIPTASE TY1_COPIA-TYPE DOMAIN-CONTAINING PROTEIN"/>
    <property type="match status" value="1"/>
</dbReference>
<reference evidence="1" key="1">
    <citation type="submission" date="2021-03" db="EMBL/GenBank/DDBJ databases">
        <title>Draft genome sequence of rust myrtle Austropuccinia psidii MF-1, a brazilian biotype.</title>
        <authorList>
            <person name="Quecine M.C."/>
            <person name="Pachon D.M.R."/>
            <person name="Bonatelli M.L."/>
            <person name="Correr F.H."/>
            <person name="Franceschini L.M."/>
            <person name="Leite T.F."/>
            <person name="Margarido G.R.A."/>
            <person name="Almeida C.A."/>
            <person name="Ferrarezi J.A."/>
            <person name="Labate C.A."/>
        </authorList>
    </citation>
    <scope>NUCLEOTIDE SEQUENCE</scope>
    <source>
        <strain evidence="1">MF-1</strain>
    </source>
</reference>
<proteinExistence type="predicted"/>
<dbReference type="AlphaFoldDB" id="A0A9Q3CBB1"/>
<name>A0A9Q3CBB1_9BASI</name>
<sequence length="155" mass="18028">MGYLRKLFDNLVVRKTRKKPTVSFSSAEAEYKSLTDLRSELIWFKQFFKEINIYEENKAIIVHEDNQGCIDTANRNCNTNTRRMKNIYIQLHFIQEMIEDKKKKLLYTPSANMLAYFLTEPVCCPALQMAMQSLRLLMNKDGGGVKGKISQSMSQ</sequence>
<dbReference type="PANTHER" id="PTHR11439">
    <property type="entry name" value="GAG-POL-RELATED RETROTRANSPOSON"/>
    <property type="match status" value="1"/>
</dbReference>
<organism evidence="1 2">
    <name type="scientific">Austropuccinia psidii MF-1</name>
    <dbReference type="NCBI Taxonomy" id="1389203"/>
    <lineage>
        <taxon>Eukaryota</taxon>
        <taxon>Fungi</taxon>
        <taxon>Dikarya</taxon>
        <taxon>Basidiomycota</taxon>
        <taxon>Pucciniomycotina</taxon>
        <taxon>Pucciniomycetes</taxon>
        <taxon>Pucciniales</taxon>
        <taxon>Sphaerophragmiaceae</taxon>
        <taxon>Austropuccinia</taxon>
    </lineage>
</organism>
<evidence type="ECO:0000313" key="2">
    <source>
        <dbReference type="Proteomes" id="UP000765509"/>
    </source>
</evidence>
<evidence type="ECO:0000313" key="1">
    <source>
        <dbReference type="EMBL" id="MBW0480648.1"/>
    </source>
</evidence>
<dbReference type="CDD" id="cd09272">
    <property type="entry name" value="RNase_HI_RT_Ty1"/>
    <property type="match status" value="1"/>
</dbReference>
<comment type="caution">
    <text evidence="1">The sequence shown here is derived from an EMBL/GenBank/DDBJ whole genome shotgun (WGS) entry which is preliminary data.</text>
</comment>
<protein>
    <recommendedName>
        <fullName evidence="3">Reverse transcriptase Ty1/copia-type domain-containing protein</fullName>
    </recommendedName>
</protein>
<accession>A0A9Q3CBB1</accession>
<dbReference type="EMBL" id="AVOT02006051">
    <property type="protein sequence ID" value="MBW0480648.1"/>
    <property type="molecule type" value="Genomic_DNA"/>
</dbReference>